<comment type="caution">
    <text evidence="8">The sequence shown here is derived from an EMBL/GenBank/DDBJ whole genome shotgun (WGS) entry which is preliminary data.</text>
</comment>
<dbReference type="InterPro" id="IPR009286">
    <property type="entry name" value="Ins_P5_2-kin"/>
</dbReference>
<evidence type="ECO:0000313" key="8">
    <source>
        <dbReference type="EMBL" id="CAJ1374202.1"/>
    </source>
</evidence>
<gene>
    <name evidence="8" type="ORF">EVOR1521_LOCUS3817</name>
</gene>
<evidence type="ECO:0000256" key="5">
    <source>
        <dbReference type="ARBA" id="ARBA00022840"/>
    </source>
</evidence>
<dbReference type="InterPro" id="IPR011990">
    <property type="entry name" value="TPR-like_helical_dom_sf"/>
</dbReference>
<protein>
    <recommendedName>
        <fullName evidence="1 7">Inositol-pentakisphosphate 2-kinase</fullName>
        <ecNumber evidence="1 7">2.7.1.158</ecNumber>
    </recommendedName>
</protein>
<keyword evidence="5 7" id="KW-0067">ATP-binding</keyword>
<dbReference type="Pfam" id="PF13424">
    <property type="entry name" value="TPR_12"/>
    <property type="match status" value="2"/>
</dbReference>
<dbReference type="EC" id="2.7.1.158" evidence="1 7"/>
<evidence type="ECO:0000313" key="9">
    <source>
        <dbReference type="Proteomes" id="UP001178507"/>
    </source>
</evidence>
<keyword evidence="2 7" id="KW-0808">Transferase</keyword>
<dbReference type="PROSITE" id="PS50005">
    <property type="entry name" value="TPR"/>
    <property type="match status" value="1"/>
</dbReference>
<comment type="domain">
    <text evidence="7">The EXKPK motif is conserved in inositol-pentakisphosphate 2-kinases of both family 1 and 2.</text>
</comment>
<feature type="repeat" description="TPR" evidence="6">
    <location>
        <begin position="35"/>
        <end position="68"/>
    </location>
</feature>
<sequence>MKGIQALAFVRWKQSRFREALPLFHEMEQHLGKSAALCENIAHTYNSLGDFEKAEDYLRQALKFIEQEAGMNKGNRGGVLLGLGIVRDRLGKQKEALPVCLKAYEFYKERANGAPASLQAKAGISCAKIYAKLGDQKKAESYIREAVEMYEITCGETSPLTASAYHELGKVLWAQRRREDAQKWEYVNEGGANMVLRYVGSEPCFRGHVLRLRKGESTNNQDGYMACGSVVEISADMAARIQVDETLRSARPDDRLGSRGLDAGGAVLAALCPDLTFCPSGGTFEIKPKLGVADCGVRECGVEAVPRFTLLQCIDFPKKKSSLSKYNPIEFFSAILCNDKKRLQREIVHLTQASADPRQNNFRCLSGDMTAVTDAALDDLCEVLLRARPLLSKLRALDLLAAGLEVEDLVAEVYEAAGAPAHLAAADFQEALTEVGGLLTRLEGTKADSEGMRLVHEAYKDLRPELILALFLLGRTFHDASIIVNVRRCQTEESHVGLGYFQADEAEELWGRVSVIDTDIKPAHRIPDYARTLRKYCQHERVQPFLSCLRAGGTLQEGLDSVRTFGERVCPDGGTPKV</sequence>
<dbReference type="InterPro" id="IPR019734">
    <property type="entry name" value="TPR_rpt"/>
</dbReference>
<evidence type="ECO:0000256" key="2">
    <source>
        <dbReference type="ARBA" id="ARBA00022679"/>
    </source>
</evidence>
<keyword evidence="6" id="KW-0802">TPR repeat</keyword>
<dbReference type="PANTHER" id="PTHR14456:SF2">
    <property type="entry name" value="INOSITOL-PENTAKISPHOSPHATE 2-KINASE"/>
    <property type="match status" value="1"/>
</dbReference>
<dbReference type="SMART" id="SM00028">
    <property type="entry name" value="TPR"/>
    <property type="match status" value="3"/>
</dbReference>
<dbReference type="GO" id="GO:0005524">
    <property type="term" value="F:ATP binding"/>
    <property type="evidence" value="ECO:0007669"/>
    <property type="project" value="UniProtKB-KW"/>
</dbReference>
<dbReference type="GO" id="GO:0005634">
    <property type="term" value="C:nucleus"/>
    <property type="evidence" value="ECO:0007669"/>
    <property type="project" value="TreeGrafter"/>
</dbReference>
<dbReference type="EMBL" id="CAUJNA010000236">
    <property type="protein sequence ID" value="CAJ1374202.1"/>
    <property type="molecule type" value="Genomic_DNA"/>
</dbReference>
<evidence type="ECO:0000256" key="4">
    <source>
        <dbReference type="ARBA" id="ARBA00022777"/>
    </source>
</evidence>
<dbReference type="Proteomes" id="UP001178507">
    <property type="component" value="Unassembled WGS sequence"/>
</dbReference>
<keyword evidence="3 7" id="KW-0547">Nucleotide-binding</keyword>
<accession>A0AA36HRZ5</accession>
<keyword evidence="4 7" id="KW-0418">Kinase</keyword>
<evidence type="ECO:0000256" key="1">
    <source>
        <dbReference type="ARBA" id="ARBA00012023"/>
    </source>
</evidence>
<proteinExistence type="predicted"/>
<organism evidence="8 9">
    <name type="scientific">Effrenium voratum</name>
    <dbReference type="NCBI Taxonomy" id="2562239"/>
    <lineage>
        <taxon>Eukaryota</taxon>
        <taxon>Sar</taxon>
        <taxon>Alveolata</taxon>
        <taxon>Dinophyceae</taxon>
        <taxon>Suessiales</taxon>
        <taxon>Symbiodiniaceae</taxon>
        <taxon>Effrenium</taxon>
    </lineage>
</organism>
<dbReference type="Gene3D" id="3.30.200.110">
    <property type="entry name" value="Inositol-pentakisphosphate 2-kinase, N-lobe"/>
    <property type="match status" value="1"/>
</dbReference>
<comment type="function">
    <text evidence="7">Phosphorylates Ins(1,3,4,5,6)P5 at position 2 to form Ins(1,2,3,4,5,6)P6 (InsP6 or phytate).</text>
</comment>
<name>A0AA36HRZ5_9DINO</name>
<dbReference type="GO" id="GO:0032958">
    <property type="term" value="P:inositol phosphate biosynthetic process"/>
    <property type="evidence" value="ECO:0007669"/>
    <property type="project" value="TreeGrafter"/>
</dbReference>
<evidence type="ECO:0000256" key="3">
    <source>
        <dbReference type="ARBA" id="ARBA00022741"/>
    </source>
</evidence>
<dbReference type="GO" id="GO:0035299">
    <property type="term" value="F:inositol-1,3,4,5,6-pentakisphosphate 2-kinase activity"/>
    <property type="evidence" value="ECO:0007669"/>
    <property type="project" value="UniProtKB-EC"/>
</dbReference>
<evidence type="ECO:0000256" key="7">
    <source>
        <dbReference type="RuleBase" id="RU364126"/>
    </source>
</evidence>
<dbReference type="AlphaFoldDB" id="A0AA36HRZ5"/>
<comment type="catalytic activity">
    <reaction evidence="7">
        <text>1D-myo-inositol 1,3,4,5,6-pentakisphosphate + ATP = 1D-myo-inositol hexakisphosphate + ADP + H(+)</text>
        <dbReference type="Rhea" id="RHEA:20313"/>
        <dbReference type="ChEBI" id="CHEBI:15378"/>
        <dbReference type="ChEBI" id="CHEBI:30616"/>
        <dbReference type="ChEBI" id="CHEBI:57733"/>
        <dbReference type="ChEBI" id="CHEBI:58130"/>
        <dbReference type="ChEBI" id="CHEBI:456216"/>
        <dbReference type="EC" id="2.7.1.158"/>
    </reaction>
</comment>
<keyword evidence="9" id="KW-1185">Reference proteome</keyword>
<dbReference type="Gene3D" id="1.25.40.10">
    <property type="entry name" value="Tetratricopeptide repeat domain"/>
    <property type="match status" value="2"/>
</dbReference>
<reference evidence="8" key="1">
    <citation type="submission" date="2023-08" db="EMBL/GenBank/DDBJ databases">
        <authorList>
            <person name="Chen Y."/>
            <person name="Shah S."/>
            <person name="Dougan E. K."/>
            <person name="Thang M."/>
            <person name="Chan C."/>
        </authorList>
    </citation>
    <scope>NUCLEOTIDE SEQUENCE</scope>
</reference>
<dbReference type="SUPFAM" id="SSF48452">
    <property type="entry name" value="TPR-like"/>
    <property type="match status" value="1"/>
</dbReference>
<dbReference type="Pfam" id="PF06090">
    <property type="entry name" value="Ins_P5_2-kin"/>
    <property type="match status" value="2"/>
</dbReference>
<evidence type="ECO:0000256" key="6">
    <source>
        <dbReference type="PROSITE-ProRule" id="PRU00339"/>
    </source>
</evidence>
<dbReference type="InterPro" id="IPR043001">
    <property type="entry name" value="IP5_2-K_N_lobe"/>
</dbReference>
<dbReference type="PANTHER" id="PTHR14456">
    <property type="entry name" value="INOSITOL POLYPHOSPHATE KINASE 1"/>
    <property type="match status" value="1"/>
</dbReference>